<dbReference type="GO" id="GO:0016791">
    <property type="term" value="F:phosphatase activity"/>
    <property type="evidence" value="ECO:0007669"/>
    <property type="project" value="TreeGrafter"/>
</dbReference>
<keyword evidence="1 3" id="KW-0378">Hydrolase</keyword>
<dbReference type="InterPro" id="IPR023214">
    <property type="entry name" value="HAD_sf"/>
</dbReference>
<dbReference type="PROSITE" id="PS51462">
    <property type="entry name" value="NUDIX"/>
    <property type="match status" value="1"/>
</dbReference>
<name>A0A4P9TI34_9EURY</name>
<dbReference type="InterPro" id="IPR000086">
    <property type="entry name" value="NUDIX_hydrolase_dom"/>
</dbReference>
<dbReference type="InterPro" id="IPR015797">
    <property type="entry name" value="NUDIX_hydrolase-like_dom_sf"/>
</dbReference>
<accession>A0A4P9TI34</accession>
<dbReference type="PROSITE" id="PS00893">
    <property type="entry name" value="NUDIX_BOX"/>
    <property type="match status" value="1"/>
</dbReference>
<dbReference type="SUPFAM" id="SSF56784">
    <property type="entry name" value="HAD-like"/>
    <property type="match status" value="1"/>
</dbReference>
<sequence length="409" mass="44077">MIAKRFDVLLLDLDGVVYLGDEPLPDAVDSINRLYELDKEIRFLTNDPRPTRRTIASDLRELGINAQEDEIVTAGWATAKYLAQQGVTTAAVVGSEGLETELQSEGVEVTDSDPEAMVVGADEGTSYRDIRRATRHIDQGAVFVGTNPDGSFPTPDGPAPGAGAVVRAVEAAAGTEPTVVGKPEPLMFEMALNGLGDDVRAVVIGDTPATDVLGAHRAGHTGILVADEEPTAASARDLQVPDLTISTLADLFTEGIETWESPPYSWPDEIRPGVAAVVRNDADEVLLMKRADKRQWALPMGSVERCEPVREAISREVMEETGLHVEVEELAGVYSHPAQQVFSYSSGKTVHFVTNCFRCTIEEGTPEADEEEALEVGFFDVNDLPPDILSMQPQWIADAIDISGSPAVR</sequence>
<gene>
    <name evidence="3" type="ORF">FGF80_10260</name>
</gene>
<dbReference type="GeneID" id="96156372"/>
<dbReference type="InterPro" id="IPR036412">
    <property type="entry name" value="HAD-like_sf"/>
</dbReference>
<dbReference type="Pfam" id="PF00293">
    <property type="entry name" value="NUDIX"/>
    <property type="match status" value="1"/>
</dbReference>
<keyword evidence="4" id="KW-1185">Reference proteome</keyword>
<evidence type="ECO:0000256" key="1">
    <source>
        <dbReference type="ARBA" id="ARBA00022801"/>
    </source>
</evidence>
<dbReference type="EMBL" id="CP040637">
    <property type="protein sequence ID" value="QCW03602.1"/>
    <property type="molecule type" value="Genomic_DNA"/>
</dbReference>
<dbReference type="InterPro" id="IPR006357">
    <property type="entry name" value="HAD-SF_hydro_IIA"/>
</dbReference>
<dbReference type="GO" id="GO:0005737">
    <property type="term" value="C:cytoplasm"/>
    <property type="evidence" value="ECO:0007669"/>
    <property type="project" value="TreeGrafter"/>
</dbReference>
<dbReference type="PANTHER" id="PTHR19288">
    <property type="entry name" value="4-NITROPHENYLPHOSPHATASE-RELATED"/>
    <property type="match status" value="1"/>
</dbReference>
<evidence type="ECO:0000313" key="4">
    <source>
        <dbReference type="Proteomes" id="UP000307562"/>
    </source>
</evidence>
<dbReference type="Gene3D" id="3.90.79.10">
    <property type="entry name" value="Nucleoside Triphosphate Pyrophosphohydrolase"/>
    <property type="match status" value="1"/>
</dbReference>
<dbReference type="NCBIfam" id="TIGR01460">
    <property type="entry name" value="HAD-SF-IIA"/>
    <property type="match status" value="1"/>
</dbReference>
<dbReference type="AlphaFoldDB" id="A0A4P9TI34"/>
<evidence type="ECO:0000313" key="3">
    <source>
        <dbReference type="EMBL" id="QCW03602.1"/>
    </source>
</evidence>
<reference evidence="4" key="1">
    <citation type="submission" date="2019-05" db="EMBL/GenBank/DDBJ databases">
        <title>Complete Genome Sequence and Methylation Pattern of the Halophilic Archaeon Natrinema pallidum BOL6-1.</title>
        <authorList>
            <person name="DasSarma P."/>
            <person name="DasSarma B.P."/>
            <person name="DasSarma S.L."/>
            <person name="Martinez F.L."/>
            <person name="Guzman D."/>
            <person name="Roberts R.J."/>
            <person name="DasSarma S."/>
        </authorList>
    </citation>
    <scope>NUCLEOTIDE SEQUENCE [LARGE SCALE GENOMIC DNA]</scope>
    <source>
        <strain evidence="4">BOL6-1</strain>
    </source>
</reference>
<dbReference type="KEGG" id="npl:FGF80_10260"/>
<dbReference type="SUPFAM" id="SSF55811">
    <property type="entry name" value="Nudix"/>
    <property type="match status" value="1"/>
</dbReference>
<feature type="domain" description="Nudix hydrolase" evidence="2">
    <location>
        <begin position="269"/>
        <end position="404"/>
    </location>
</feature>
<organism evidence="3 4">
    <name type="scientific">Natrinema pallidum</name>
    <dbReference type="NCBI Taxonomy" id="69527"/>
    <lineage>
        <taxon>Archaea</taxon>
        <taxon>Methanobacteriati</taxon>
        <taxon>Methanobacteriota</taxon>
        <taxon>Stenosarchaea group</taxon>
        <taxon>Halobacteria</taxon>
        <taxon>Halobacteriales</taxon>
        <taxon>Natrialbaceae</taxon>
        <taxon>Natrinema</taxon>
    </lineage>
</organism>
<dbReference type="Pfam" id="PF13242">
    <property type="entry name" value="Hydrolase_like"/>
    <property type="match status" value="1"/>
</dbReference>
<dbReference type="Pfam" id="PF13344">
    <property type="entry name" value="Hydrolase_6"/>
    <property type="match status" value="1"/>
</dbReference>
<evidence type="ECO:0000259" key="2">
    <source>
        <dbReference type="PROSITE" id="PS51462"/>
    </source>
</evidence>
<proteinExistence type="predicted"/>
<dbReference type="Gene3D" id="3.40.50.1000">
    <property type="entry name" value="HAD superfamily/HAD-like"/>
    <property type="match status" value="2"/>
</dbReference>
<dbReference type="Proteomes" id="UP000307562">
    <property type="component" value="Chromosome"/>
</dbReference>
<dbReference type="RefSeq" id="WP_138653818.1">
    <property type="nucleotide sequence ID" value="NZ_CP040637.1"/>
</dbReference>
<protein>
    <submittedName>
        <fullName evidence="3">HAD-IIA family hydrolase</fullName>
    </submittedName>
</protein>
<dbReference type="PANTHER" id="PTHR19288:SF46">
    <property type="entry name" value="HALOACID DEHALOGENASE-LIKE HYDROLASE DOMAIN-CONTAINING PROTEIN 2"/>
    <property type="match status" value="1"/>
</dbReference>
<dbReference type="InterPro" id="IPR020084">
    <property type="entry name" value="NUDIX_hydrolase_CS"/>
</dbReference>